<keyword evidence="5 6" id="KW-0472">Membrane</keyword>
<keyword evidence="2" id="KW-1003">Cell membrane</keyword>
<protein>
    <submittedName>
        <fullName evidence="8">ComEC/Rec2-like protein</fullName>
    </submittedName>
</protein>
<dbReference type="NCBIfam" id="TIGR00360">
    <property type="entry name" value="ComEC_N-term"/>
    <property type="match status" value="1"/>
</dbReference>
<feature type="transmembrane region" description="Helical" evidence="6">
    <location>
        <begin position="243"/>
        <end position="260"/>
    </location>
</feature>
<evidence type="ECO:0000313" key="8">
    <source>
        <dbReference type="EMBL" id="CEI72085.1"/>
    </source>
</evidence>
<proteinExistence type="predicted"/>
<dbReference type="Proteomes" id="UP000245695">
    <property type="component" value="Chromosome 1"/>
</dbReference>
<name>A0A2P2BNW9_9FIRM</name>
<keyword evidence="4 6" id="KW-1133">Transmembrane helix</keyword>
<feature type="transmembrane region" description="Helical" evidence="6">
    <location>
        <begin position="197"/>
        <end position="214"/>
    </location>
</feature>
<comment type="subcellular location">
    <subcellularLocation>
        <location evidence="1">Cell membrane</location>
        <topology evidence="1">Multi-pass membrane protein</topology>
    </subcellularLocation>
</comment>
<accession>A0A2P2BNW9</accession>
<evidence type="ECO:0000313" key="9">
    <source>
        <dbReference type="Proteomes" id="UP000245695"/>
    </source>
</evidence>
<gene>
    <name evidence="8" type="ORF">FRIFI_0538</name>
</gene>
<feature type="transmembrane region" description="Helical" evidence="6">
    <location>
        <begin position="322"/>
        <end position="344"/>
    </location>
</feature>
<dbReference type="RefSeq" id="WP_166504908.1">
    <property type="nucleotide sequence ID" value="NZ_LN650648.1"/>
</dbReference>
<dbReference type="KEGG" id="rhom:FRIFI_0538"/>
<keyword evidence="3 6" id="KW-0812">Transmembrane</keyword>
<dbReference type="InterPro" id="IPR052159">
    <property type="entry name" value="Competence_DNA_uptake"/>
</dbReference>
<feature type="transmembrane region" description="Helical" evidence="6">
    <location>
        <begin position="171"/>
        <end position="190"/>
    </location>
</feature>
<feature type="transmembrane region" description="Helical" evidence="6">
    <location>
        <begin position="351"/>
        <end position="368"/>
    </location>
</feature>
<evidence type="ECO:0000256" key="1">
    <source>
        <dbReference type="ARBA" id="ARBA00004651"/>
    </source>
</evidence>
<dbReference type="InterPro" id="IPR004477">
    <property type="entry name" value="ComEC_N"/>
</dbReference>
<evidence type="ECO:0000256" key="2">
    <source>
        <dbReference type="ARBA" id="ARBA00022475"/>
    </source>
</evidence>
<feature type="transmembrane region" description="Helical" evidence="6">
    <location>
        <begin position="290"/>
        <end position="310"/>
    </location>
</feature>
<evidence type="ECO:0000256" key="6">
    <source>
        <dbReference type="SAM" id="Phobius"/>
    </source>
</evidence>
<feature type="transmembrane region" description="Helical" evidence="6">
    <location>
        <begin position="220"/>
        <end position="236"/>
    </location>
</feature>
<dbReference type="PANTHER" id="PTHR30619:SF1">
    <property type="entry name" value="RECOMBINATION PROTEIN 2"/>
    <property type="match status" value="1"/>
</dbReference>
<dbReference type="AlphaFoldDB" id="A0A2P2BNW9"/>
<evidence type="ECO:0000256" key="5">
    <source>
        <dbReference type="ARBA" id="ARBA00023136"/>
    </source>
</evidence>
<evidence type="ECO:0000259" key="7">
    <source>
        <dbReference type="Pfam" id="PF03772"/>
    </source>
</evidence>
<reference evidence="8 9" key="1">
    <citation type="submission" date="2014-09" db="EMBL/GenBank/DDBJ databases">
        <authorList>
            <person name="Hornung B.V."/>
        </authorList>
    </citation>
    <scope>NUCLEOTIDE SEQUENCE [LARGE SCALE GENOMIC DNA]</scope>
    <source>
        <strain evidence="8 9">FRIFI</strain>
    </source>
</reference>
<organism evidence="8 9">
    <name type="scientific">Romboutsia hominis</name>
    <dbReference type="NCBI Taxonomy" id="1507512"/>
    <lineage>
        <taxon>Bacteria</taxon>
        <taxon>Bacillati</taxon>
        <taxon>Bacillota</taxon>
        <taxon>Clostridia</taxon>
        <taxon>Peptostreptococcales</taxon>
        <taxon>Peptostreptococcaceae</taxon>
        <taxon>Romboutsia</taxon>
    </lineage>
</organism>
<dbReference type="PANTHER" id="PTHR30619">
    <property type="entry name" value="DNA INTERNALIZATION/COMPETENCE PROTEIN COMEC/REC2"/>
    <property type="match status" value="1"/>
</dbReference>
<dbReference type="EMBL" id="LN650648">
    <property type="protein sequence ID" value="CEI72085.1"/>
    <property type="molecule type" value="Genomic_DNA"/>
</dbReference>
<keyword evidence="9" id="KW-1185">Reference proteome</keyword>
<feature type="transmembrane region" description="Helical" evidence="6">
    <location>
        <begin position="380"/>
        <end position="401"/>
    </location>
</feature>
<evidence type="ECO:0000256" key="4">
    <source>
        <dbReference type="ARBA" id="ARBA00022989"/>
    </source>
</evidence>
<evidence type="ECO:0000256" key="3">
    <source>
        <dbReference type="ARBA" id="ARBA00022692"/>
    </source>
</evidence>
<feature type="domain" description="ComEC/Rec2-related protein" evidence="7">
    <location>
        <begin position="148"/>
        <end position="404"/>
    </location>
</feature>
<dbReference type="Pfam" id="PF03772">
    <property type="entry name" value="Competence"/>
    <property type="match status" value="1"/>
</dbReference>
<dbReference type="GO" id="GO:0005886">
    <property type="term" value="C:plasma membrane"/>
    <property type="evidence" value="ECO:0007669"/>
    <property type="project" value="UniProtKB-SubCell"/>
</dbReference>
<feature type="transmembrane region" description="Helical" evidence="6">
    <location>
        <begin position="266"/>
        <end position="283"/>
    </location>
</feature>
<sequence>MRRPLLIIFILVLIVSYPITNIFCEDVYEDKSNINLIGIVKGKKTKAKYDEYIIDKFLVRDYTKRKNIMVGLKVNVDGKFNSLNSMKFDDFDYGKYLRSNGYEGVINLNDYKVIGESKIFKYLGRLKIYIRSTTRYLYKVNSDFINSLILGEKYEMTSEQKEVFSRTGTSHIIAISGLHTGILCVFIAILIGKINKYYKLIILISLLTLYSMMIDKSPSIIRAIFFTAILYLSIFTDRKRDGISTLSFIGIFLVINNPYIIYNISFQLSFLSTLSIIYFYGYINKSINMSLVSITIASNILTLPIIYYNFSGIPISSIISNIIIVPFIGIIMYMSIVSVILFNVNMGISKLIAYFNNIIIDNIYYILNKISELDFLYLEIVNPNLIYVIIYYVVVFSYMIYREMKVMKEQANELQGYYRQY</sequence>